<evidence type="ECO:0000256" key="4">
    <source>
        <dbReference type="ARBA" id="ARBA00022438"/>
    </source>
</evidence>
<evidence type="ECO:0000256" key="5">
    <source>
        <dbReference type="ARBA" id="ARBA00022670"/>
    </source>
</evidence>
<evidence type="ECO:0000256" key="1">
    <source>
        <dbReference type="ARBA" id="ARBA00000135"/>
    </source>
</evidence>
<feature type="binding site" evidence="8">
    <location>
        <position position="348"/>
    </location>
    <ligand>
        <name>Mn(2+)</name>
        <dbReference type="ChEBI" id="CHEBI:29035"/>
        <label>1</label>
    </ligand>
</feature>
<dbReference type="PANTHER" id="PTHR11963:SF23">
    <property type="entry name" value="CYTOSOL AMINOPEPTIDASE"/>
    <property type="match status" value="1"/>
</dbReference>
<keyword evidence="11" id="KW-1185">Reference proteome</keyword>
<comment type="similarity">
    <text evidence="3 8">Belongs to the peptidase M17 family.</text>
</comment>
<keyword evidence="7 8" id="KW-0464">Manganese</keyword>
<dbReference type="NCBIfam" id="NF002075">
    <property type="entry name" value="PRK00913.2-2"/>
    <property type="match status" value="1"/>
</dbReference>
<dbReference type="KEGG" id="tso:IZ6_15920"/>
<comment type="cofactor">
    <cofactor evidence="8">
        <name>Mn(2+)</name>
        <dbReference type="ChEBI" id="CHEBI:29035"/>
    </cofactor>
    <text evidence="8">Binds 2 manganese ions per subunit.</text>
</comment>
<evidence type="ECO:0000313" key="11">
    <source>
        <dbReference type="Proteomes" id="UP000515317"/>
    </source>
</evidence>
<dbReference type="GO" id="GO:0005737">
    <property type="term" value="C:cytoplasm"/>
    <property type="evidence" value="ECO:0007669"/>
    <property type="project" value="UniProtKB-SubCell"/>
</dbReference>
<dbReference type="InterPro" id="IPR023042">
    <property type="entry name" value="Peptidase_M17_leu_NH2_pept"/>
</dbReference>
<dbReference type="PROSITE" id="PS00631">
    <property type="entry name" value="CYTOSOL_AP"/>
    <property type="match status" value="1"/>
</dbReference>
<feature type="domain" description="Cytosol aminopeptidase" evidence="9">
    <location>
        <begin position="344"/>
        <end position="351"/>
    </location>
</feature>
<comment type="catalytic activity">
    <reaction evidence="1 8">
        <text>Release of an N-terminal amino acid, Xaa-|-Yaa-, in which Xaa is preferably Leu, but may be other amino acids including Pro although not Arg or Lys, and Yaa may be Pro. Amino acid amides and methyl esters are also readily hydrolyzed, but rates on arylamides are exceedingly low.</text>
        <dbReference type="EC" id="3.4.11.1"/>
    </reaction>
</comment>
<feature type="active site" evidence="8">
    <location>
        <position position="350"/>
    </location>
</feature>
<organism evidence="10 11">
    <name type="scientific">Terrihabitans soli</name>
    <dbReference type="NCBI Taxonomy" id="708113"/>
    <lineage>
        <taxon>Bacteria</taxon>
        <taxon>Pseudomonadati</taxon>
        <taxon>Pseudomonadota</taxon>
        <taxon>Alphaproteobacteria</taxon>
        <taxon>Hyphomicrobiales</taxon>
        <taxon>Terrihabitans</taxon>
    </lineage>
</organism>
<dbReference type="InterPro" id="IPR000819">
    <property type="entry name" value="Peptidase_M17_C"/>
</dbReference>
<dbReference type="HAMAP" id="MF_00181">
    <property type="entry name" value="Cytosol_peptidase_M17"/>
    <property type="match status" value="1"/>
</dbReference>
<keyword evidence="5 8" id="KW-0645">Protease</keyword>
<feature type="binding site" evidence="8">
    <location>
        <position position="269"/>
    </location>
    <ligand>
        <name>Mn(2+)</name>
        <dbReference type="ChEBI" id="CHEBI:29035"/>
        <label>2</label>
    </ligand>
</feature>
<comment type="subcellular location">
    <subcellularLocation>
        <location evidence="8">Cytoplasm</location>
    </subcellularLocation>
</comment>
<dbReference type="Pfam" id="PF02789">
    <property type="entry name" value="Peptidase_M17_N"/>
    <property type="match status" value="1"/>
</dbReference>
<feature type="binding site" evidence="8">
    <location>
        <position position="346"/>
    </location>
    <ligand>
        <name>Mn(2+)</name>
        <dbReference type="ChEBI" id="CHEBI:29035"/>
        <label>1</label>
    </ligand>
</feature>
<comment type="catalytic activity">
    <reaction evidence="2 8">
        <text>Release of an N-terminal amino acid, preferentially leucine, but not glutamic or aspartic acids.</text>
        <dbReference type="EC" id="3.4.11.10"/>
    </reaction>
</comment>
<dbReference type="CDD" id="cd00433">
    <property type="entry name" value="Peptidase_M17"/>
    <property type="match status" value="1"/>
</dbReference>
<dbReference type="Proteomes" id="UP000515317">
    <property type="component" value="Chromosome"/>
</dbReference>
<dbReference type="GO" id="GO:0030145">
    <property type="term" value="F:manganese ion binding"/>
    <property type="evidence" value="ECO:0007669"/>
    <property type="project" value="UniProtKB-UniRule"/>
</dbReference>
<protein>
    <recommendedName>
        <fullName evidence="8">Probable cytosol aminopeptidase</fullName>
        <ecNumber evidence="8">3.4.11.1</ecNumber>
    </recommendedName>
    <alternativeName>
        <fullName evidence="8">Leucine aminopeptidase</fullName>
        <shortName evidence="8">LAP</shortName>
        <ecNumber evidence="8">3.4.11.10</ecNumber>
    </alternativeName>
    <alternativeName>
        <fullName evidence="8">Leucyl aminopeptidase</fullName>
    </alternativeName>
</protein>
<evidence type="ECO:0000259" key="9">
    <source>
        <dbReference type="PROSITE" id="PS00631"/>
    </source>
</evidence>
<dbReference type="Gene3D" id="3.40.220.10">
    <property type="entry name" value="Leucine Aminopeptidase, subunit E, domain 1"/>
    <property type="match status" value="1"/>
</dbReference>
<evidence type="ECO:0000256" key="8">
    <source>
        <dbReference type="HAMAP-Rule" id="MF_00181"/>
    </source>
</evidence>
<dbReference type="InterPro" id="IPR043472">
    <property type="entry name" value="Macro_dom-like"/>
</dbReference>
<feature type="binding site" evidence="8">
    <location>
        <position position="264"/>
    </location>
    <ligand>
        <name>Mn(2+)</name>
        <dbReference type="ChEBI" id="CHEBI:29035"/>
        <label>2</label>
    </ligand>
</feature>
<comment type="function">
    <text evidence="8">Presumably involved in the processing and regular turnover of intracellular proteins. Catalyzes the removal of unsubstituted N-terminal amino acids from various peptides.</text>
</comment>
<dbReference type="Gene3D" id="3.40.630.10">
    <property type="entry name" value="Zn peptidases"/>
    <property type="match status" value="1"/>
</dbReference>
<evidence type="ECO:0000256" key="7">
    <source>
        <dbReference type="ARBA" id="ARBA00023211"/>
    </source>
</evidence>
<evidence type="ECO:0000256" key="6">
    <source>
        <dbReference type="ARBA" id="ARBA00022801"/>
    </source>
</evidence>
<gene>
    <name evidence="8 10" type="primary">pepA</name>
    <name evidence="10" type="ORF">IZ6_15920</name>
</gene>
<dbReference type="EC" id="3.4.11.1" evidence="8"/>
<dbReference type="EC" id="3.4.11.10" evidence="8"/>
<keyword evidence="6 8" id="KW-0378">Hydrolase</keyword>
<keyword evidence="8" id="KW-0963">Cytoplasm</keyword>
<dbReference type="NCBIfam" id="NF002074">
    <property type="entry name" value="PRK00913.1-4"/>
    <property type="match status" value="1"/>
</dbReference>
<dbReference type="GO" id="GO:0070006">
    <property type="term" value="F:metalloaminopeptidase activity"/>
    <property type="evidence" value="ECO:0007669"/>
    <property type="project" value="InterPro"/>
</dbReference>
<proteinExistence type="inferred from homology"/>
<feature type="binding site" evidence="8">
    <location>
        <position position="287"/>
    </location>
    <ligand>
        <name>Mn(2+)</name>
        <dbReference type="ChEBI" id="CHEBI:29035"/>
        <label>2</label>
    </ligand>
</feature>
<dbReference type="SUPFAM" id="SSF52949">
    <property type="entry name" value="Macro domain-like"/>
    <property type="match status" value="1"/>
</dbReference>
<dbReference type="SUPFAM" id="SSF53187">
    <property type="entry name" value="Zn-dependent exopeptidases"/>
    <property type="match status" value="1"/>
</dbReference>
<keyword evidence="8" id="KW-0479">Metal-binding</keyword>
<evidence type="ECO:0000313" key="10">
    <source>
        <dbReference type="EMBL" id="BCJ90857.1"/>
    </source>
</evidence>
<dbReference type="PANTHER" id="PTHR11963">
    <property type="entry name" value="LEUCINE AMINOPEPTIDASE-RELATED"/>
    <property type="match status" value="1"/>
</dbReference>
<dbReference type="NCBIfam" id="NF002077">
    <property type="entry name" value="PRK00913.2-4"/>
    <property type="match status" value="1"/>
</dbReference>
<dbReference type="InterPro" id="IPR008283">
    <property type="entry name" value="Peptidase_M17_N"/>
</dbReference>
<feature type="binding site" evidence="8">
    <location>
        <position position="348"/>
    </location>
    <ligand>
        <name>Mn(2+)</name>
        <dbReference type="ChEBI" id="CHEBI:29035"/>
        <label>2</label>
    </ligand>
</feature>
<dbReference type="InterPro" id="IPR011356">
    <property type="entry name" value="Leucine_aapep/pepB"/>
</dbReference>
<dbReference type="RefSeq" id="WP_222877456.1">
    <property type="nucleotide sequence ID" value="NZ_AP023361.1"/>
</dbReference>
<dbReference type="GO" id="GO:0006508">
    <property type="term" value="P:proteolysis"/>
    <property type="evidence" value="ECO:0007669"/>
    <property type="project" value="UniProtKB-KW"/>
</dbReference>
<feature type="active site" evidence="8">
    <location>
        <position position="276"/>
    </location>
</feature>
<accession>A0A6S6QSE1</accession>
<sequence length="498" mass="52658">MALTPKIAFPKTSLPSGGTAVVLTDSRLGFSGNAKKLVGKVKGFDKIAKAAKFAGKAGTTLDLVAPAGIDLDRLIVFGLGRGEGDPATEWVKTGGQVLGKVGKTAKVTILVDVPPGLDDDPTNAAVDMALGARLRAYSFDRYKTKKKPDDEDNGAANIAFAVADDAAAKKAWKAHLALAEGVDIARDLVNEPSNILYPEEFAKRAAKLVDDGVQVEILDEKALKKLGMGALLGVGQGSEKESRVVVMRWNGGPKTQKPVAFIGKGVTFDTGGISIKPAGSMEDMKGDMAGAACVTGLMHTLASRKAKVNAVGVIGLAENMPDGNAQRPGDIVTSMSGQTIEIINTDAEGRLVLGDVLWYTQDRFKPQFMVNLATLTGAILVALGQEYAGLFSNNNDLSDRLTASGVATGERVWRLPLDPAYDKMIDSKFADMKNTGGRFGGSITAAQFLQRFVNGTPWAHLDIAGTGMGSLQNDINKSWGSGWGVRLLDRLVADYYEQ</sequence>
<evidence type="ECO:0000256" key="2">
    <source>
        <dbReference type="ARBA" id="ARBA00000967"/>
    </source>
</evidence>
<dbReference type="PRINTS" id="PR00481">
    <property type="entry name" value="LAMNOPPTDASE"/>
</dbReference>
<dbReference type="Pfam" id="PF00883">
    <property type="entry name" value="Peptidase_M17"/>
    <property type="match status" value="1"/>
</dbReference>
<name>A0A6S6QSE1_9HYPH</name>
<feature type="binding site" evidence="8">
    <location>
        <position position="269"/>
    </location>
    <ligand>
        <name>Mn(2+)</name>
        <dbReference type="ChEBI" id="CHEBI:29035"/>
        <label>1</label>
    </ligand>
</feature>
<evidence type="ECO:0000256" key="3">
    <source>
        <dbReference type="ARBA" id="ARBA00009528"/>
    </source>
</evidence>
<dbReference type="EMBL" id="AP023361">
    <property type="protein sequence ID" value="BCJ90857.1"/>
    <property type="molecule type" value="Genomic_DNA"/>
</dbReference>
<dbReference type="AlphaFoldDB" id="A0A6S6QSE1"/>
<reference evidence="10 11" key="1">
    <citation type="submission" date="2020-08" db="EMBL/GenBank/DDBJ databases">
        <title>Genome sequence of Rhizobiales bacterium strain IZ6.</title>
        <authorList>
            <person name="Nakai R."/>
            <person name="Naganuma T."/>
        </authorList>
    </citation>
    <scope>NUCLEOTIDE SEQUENCE [LARGE SCALE GENOMIC DNA]</scope>
    <source>
        <strain evidence="10 11">IZ6</strain>
    </source>
</reference>
<keyword evidence="4 8" id="KW-0031">Aminopeptidase</keyword>